<accession>A0A7J7RJY4</accession>
<feature type="domain" description="KRAB" evidence="1">
    <location>
        <begin position="14"/>
        <end position="85"/>
    </location>
</feature>
<dbReference type="PROSITE" id="PS50805">
    <property type="entry name" value="KRAB"/>
    <property type="match status" value="1"/>
</dbReference>
<name>A0A7J7RJY4_PIPKU</name>
<dbReference type="Proteomes" id="UP000558488">
    <property type="component" value="Unassembled WGS sequence"/>
</dbReference>
<dbReference type="EMBL" id="JACAGB010000071">
    <property type="protein sequence ID" value="KAF6276452.1"/>
    <property type="molecule type" value="Genomic_DNA"/>
</dbReference>
<dbReference type="Pfam" id="PF01352">
    <property type="entry name" value="KRAB"/>
    <property type="match status" value="1"/>
</dbReference>
<evidence type="ECO:0000313" key="2">
    <source>
        <dbReference type="EMBL" id="KAF6276452.1"/>
    </source>
</evidence>
<dbReference type="PANTHER" id="PTHR23232">
    <property type="entry name" value="KRAB DOMAIN C2H2 ZINC FINGER"/>
    <property type="match status" value="1"/>
</dbReference>
<dbReference type="GO" id="GO:0006355">
    <property type="term" value="P:regulation of DNA-templated transcription"/>
    <property type="evidence" value="ECO:0007669"/>
    <property type="project" value="InterPro"/>
</dbReference>
<proteinExistence type="predicted"/>
<evidence type="ECO:0000259" key="1">
    <source>
        <dbReference type="PROSITE" id="PS50805"/>
    </source>
</evidence>
<dbReference type="SUPFAM" id="SSF109640">
    <property type="entry name" value="KRAB domain (Kruppel-associated box)"/>
    <property type="match status" value="1"/>
</dbReference>
<dbReference type="InterPro" id="IPR036051">
    <property type="entry name" value="KRAB_dom_sf"/>
</dbReference>
<dbReference type="SMART" id="SM00349">
    <property type="entry name" value="KRAB"/>
    <property type="match status" value="1"/>
</dbReference>
<dbReference type="InterPro" id="IPR001909">
    <property type="entry name" value="KRAB"/>
</dbReference>
<dbReference type="InterPro" id="IPR050169">
    <property type="entry name" value="Krueppel_C2H2_ZnF"/>
</dbReference>
<dbReference type="CDD" id="cd07765">
    <property type="entry name" value="KRAB_A-box"/>
    <property type="match status" value="1"/>
</dbReference>
<protein>
    <submittedName>
        <fullName evidence="2">Zinc finger protein 331</fullName>
    </submittedName>
</protein>
<dbReference type="AlphaFoldDB" id="A0A7J7RJY4"/>
<dbReference type="PANTHER" id="PTHR23232:SF117">
    <property type="entry name" value="KRAB DOMAIN-CONTAINING PROTEIN"/>
    <property type="match status" value="1"/>
</dbReference>
<gene>
    <name evidence="2" type="ORF">mPipKuh1_019241</name>
</gene>
<sequence length="106" mass="11571">MAHGHVGPCSQGPVTFSDVAIDFSREEWACLDSAQRDLYWDVMLENYSNLVSLDLESPHETKNLPTERGICEMRFSRWNSVGKSRSLGLDRACEGELAGAGGPPGG</sequence>
<organism evidence="2 3">
    <name type="scientific">Pipistrellus kuhlii</name>
    <name type="common">Kuhl's pipistrelle</name>
    <dbReference type="NCBI Taxonomy" id="59472"/>
    <lineage>
        <taxon>Eukaryota</taxon>
        <taxon>Metazoa</taxon>
        <taxon>Chordata</taxon>
        <taxon>Craniata</taxon>
        <taxon>Vertebrata</taxon>
        <taxon>Euteleostomi</taxon>
        <taxon>Mammalia</taxon>
        <taxon>Eutheria</taxon>
        <taxon>Laurasiatheria</taxon>
        <taxon>Chiroptera</taxon>
        <taxon>Yangochiroptera</taxon>
        <taxon>Vespertilionidae</taxon>
        <taxon>Pipistrellus</taxon>
    </lineage>
</organism>
<keyword evidence="3" id="KW-1185">Reference proteome</keyword>
<reference evidence="2 3" key="1">
    <citation type="journal article" date="2020" name="Nature">
        <title>Six reference-quality genomes reveal evolution of bat adaptations.</title>
        <authorList>
            <person name="Jebb D."/>
            <person name="Huang Z."/>
            <person name="Pippel M."/>
            <person name="Hughes G.M."/>
            <person name="Lavrichenko K."/>
            <person name="Devanna P."/>
            <person name="Winkler S."/>
            <person name="Jermiin L.S."/>
            <person name="Skirmuntt E.C."/>
            <person name="Katzourakis A."/>
            <person name="Burkitt-Gray L."/>
            <person name="Ray D.A."/>
            <person name="Sullivan K.A.M."/>
            <person name="Roscito J.G."/>
            <person name="Kirilenko B.M."/>
            <person name="Davalos L.M."/>
            <person name="Corthals A.P."/>
            <person name="Power M.L."/>
            <person name="Jones G."/>
            <person name="Ransome R.D."/>
            <person name="Dechmann D.K.N."/>
            <person name="Locatelli A.G."/>
            <person name="Puechmaille S.J."/>
            <person name="Fedrigo O."/>
            <person name="Jarvis E.D."/>
            <person name="Hiller M."/>
            <person name="Vernes S.C."/>
            <person name="Myers E.W."/>
            <person name="Teeling E.C."/>
        </authorList>
    </citation>
    <scope>NUCLEOTIDE SEQUENCE [LARGE SCALE GENOMIC DNA]</scope>
    <source>
        <strain evidence="2">MPipKuh1</strain>
        <tissue evidence="2">Flight muscle</tissue>
    </source>
</reference>
<comment type="caution">
    <text evidence="2">The sequence shown here is derived from an EMBL/GenBank/DDBJ whole genome shotgun (WGS) entry which is preliminary data.</text>
</comment>
<dbReference type="Gene3D" id="6.10.140.140">
    <property type="match status" value="1"/>
</dbReference>
<evidence type="ECO:0000313" key="3">
    <source>
        <dbReference type="Proteomes" id="UP000558488"/>
    </source>
</evidence>